<dbReference type="Proteomes" id="UP001341840">
    <property type="component" value="Unassembled WGS sequence"/>
</dbReference>
<evidence type="ECO:0000259" key="1">
    <source>
        <dbReference type="Pfam" id="PF23247"/>
    </source>
</evidence>
<accession>A0ABU6UGQ7</accession>
<evidence type="ECO:0000313" key="2">
    <source>
        <dbReference type="EMBL" id="MED6160477.1"/>
    </source>
</evidence>
<sequence length="132" mass="15131">MKIKQICCNPVEDYSSSFSRLRTVKVKMYSKLKSIFFFYMVNSLTSLETIDVSECDSLQAVVGEEEEESNKIVLHKLCSLALQKLPSFVSFYKTDDGEIVSAEDEQSRNSKLRNFGVVFNHDSQDMEQSTFN</sequence>
<protein>
    <recommendedName>
        <fullName evidence="1">Disease resistance protein At4g27190-like leucine-rich repeats domain-containing protein</fullName>
    </recommendedName>
</protein>
<comment type="caution">
    <text evidence="2">The sequence shown here is derived from an EMBL/GenBank/DDBJ whole genome shotgun (WGS) entry which is preliminary data.</text>
</comment>
<feature type="domain" description="Disease resistance protein At4g27190-like leucine-rich repeats" evidence="1">
    <location>
        <begin position="3"/>
        <end position="102"/>
    </location>
</feature>
<keyword evidence="3" id="KW-1185">Reference proteome</keyword>
<organism evidence="2 3">
    <name type="scientific">Stylosanthes scabra</name>
    <dbReference type="NCBI Taxonomy" id="79078"/>
    <lineage>
        <taxon>Eukaryota</taxon>
        <taxon>Viridiplantae</taxon>
        <taxon>Streptophyta</taxon>
        <taxon>Embryophyta</taxon>
        <taxon>Tracheophyta</taxon>
        <taxon>Spermatophyta</taxon>
        <taxon>Magnoliopsida</taxon>
        <taxon>eudicotyledons</taxon>
        <taxon>Gunneridae</taxon>
        <taxon>Pentapetalae</taxon>
        <taxon>rosids</taxon>
        <taxon>fabids</taxon>
        <taxon>Fabales</taxon>
        <taxon>Fabaceae</taxon>
        <taxon>Papilionoideae</taxon>
        <taxon>50 kb inversion clade</taxon>
        <taxon>dalbergioids sensu lato</taxon>
        <taxon>Dalbergieae</taxon>
        <taxon>Pterocarpus clade</taxon>
        <taxon>Stylosanthes</taxon>
    </lineage>
</organism>
<dbReference type="InterPro" id="IPR057135">
    <property type="entry name" value="At4g27190-like_LRR"/>
</dbReference>
<dbReference type="EMBL" id="JASCZI010121199">
    <property type="protein sequence ID" value="MED6160477.1"/>
    <property type="molecule type" value="Genomic_DNA"/>
</dbReference>
<proteinExistence type="predicted"/>
<gene>
    <name evidence="2" type="ORF">PIB30_051798</name>
</gene>
<name>A0ABU6UGQ7_9FABA</name>
<reference evidence="2 3" key="1">
    <citation type="journal article" date="2023" name="Plants (Basel)">
        <title>Bridging the Gap: Combining Genomics and Transcriptomics Approaches to Understand Stylosanthes scabra, an Orphan Legume from the Brazilian Caatinga.</title>
        <authorList>
            <person name="Ferreira-Neto J.R.C."/>
            <person name="da Silva M.D."/>
            <person name="Binneck E."/>
            <person name="de Melo N.F."/>
            <person name="da Silva R.H."/>
            <person name="de Melo A.L.T.M."/>
            <person name="Pandolfi V."/>
            <person name="Bustamante F.O."/>
            <person name="Brasileiro-Vidal A.C."/>
            <person name="Benko-Iseppon A.M."/>
        </authorList>
    </citation>
    <scope>NUCLEOTIDE SEQUENCE [LARGE SCALE GENOMIC DNA]</scope>
    <source>
        <tissue evidence="2">Leaves</tissue>
    </source>
</reference>
<dbReference type="Pfam" id="PF23247">
    <property type="entry name" value="LRR_RPS2"/>
    <property type="match status" value="1"/>
</dbReference>
<evidence type="ECO:0000313" key="3">
    <source>
        <dbReference type="Proteomes" id="UP001341840"/>
    </source>
</evidence>